<reference evidence="1 2" key="1">
    <citation type="submission" date="2015-09" db="EMBL/GenBank/DDBJ databases">
        <title>Trachymyrmex cornetzi WGS genome.</title>
        <authorList>
            <person name="Nygaard S."/>
            <person name="Hu H."/>
            <person name="Boomsma J."/>
            <person name="Zhang G."/>
        </authorList>
    </citation>
    <scope>NUCLEOTIDE SEQUENCE [LARGE SCALE GENOMIC DNA]</scope>
    <source>
        <strain evidence="1">Tcor2-1</strain>
        <tissue evidence="1">Whole body</tissue>
    </source>
</reference>
<organism evidence="1 2">
    <name type="scientific">Trachymyrmex cornetzi</name>
    <dbReference type="NCBI Taxonomy" id="471704"/>
    <lineage>
        <taxon>Eukaryota</taxon>
        <taxon>Metazoa</taxon>
        <taxon>Ecdysozoa</taxon>
        <taxon>Arthropoda</taxon>
        <taxon>Hexapoda</taxon>
        <taxon>Insecta</taxon>
        <taxon>Pterygota</taxon>
        <taxon>Neoptera</taxon>
        <taxon>Endopterygota</taxon>
        <taxon>Hymenoptera</taxon>
        <taxon>Apocrita</taxon>
        <taxon>Aculeata</taxon>
        <taxon>Formicoidea</taxon>
        <taxon>Formicidae</taxon>
        <taxon>Myrmicinae</taxon>
        <taxon>Trachymyrmex</taxon>
    </lineage>
</organism>
<dbReference type="Proteomes" id="UP000078492">
    <property type="component" value="Unassembled WGS sequence"/>
</dbReference>
<evidence type="ECO:0000313" key="2">
    <source>
        <dbReference type="Proteomes" id="UP000078492"/>
    </source>
</evidence>
<proteinExistence type="predicted"/>
<protein>
    <submittedName>
        <fullName evidence="1">Uncharacterized protein</fullName>
    </submittedName>
</protein>
<keyword evidence="2" id="KW-1185">Reference proteome</keyword>
<dbReference type="EMBL" id="KQ978667">
    <property type="protein sequence ID" value="KYN29356.1"/>
    <property type="molecule type" value="Genomic_DNA"/>
</dbReference>
<name>A0A151JQK4_9HYME</name>
<dbReference type="STRING" id="471704.A0A151JQK4"/>
<evidence type="ECO:0000313" key="1">
    <source>
        <dbReference type="EMBL" id="KYN29356.1"/>
    </source>
</evidence>
<gene>
    <name evidence="1" type="ORF">ALC57_01203</name>
</gene>
<dbReference type="AlphaFoldDB" id="A0A151JQK4"/>
<sequence>MNQSTCIKCKRFISRTRPCAFCGADNSLIARIDSGLGLLDRLELFLETLNVRMMEFDGVLQRLGGVEGAANRLTVVTDGLSADLVAVGARQVTLEERIARLEGEVRADPATSVGGFHALPDGLSASFDRIINEQRNHELIVFGLPKVPSENCIETITRVSSSLGVLVSSSEIARAFRIPGRGLSSSPLIVKFTTIARRNELIVGACRRGGLSFSVVSGSSPTGRISICERATAVERRIFAEASRLAVSHGDGRVWMRRGITYFRIRDGAPSHSYNTPDSIHL</sequence>
<accession>A0A151JQK4</accession>